<evidence type="ECO:0000256" key="5">
    <source>
        <dbReference type="ARBA" id="ARBA00023306"/>
    </source>
</evidence>
<dbReference type="PANTHER" id="PTHR13220:SF11">
    <property type="entry name" value="TIMELESS-INTERACTING PROTEIN"/>
    <property type="match status" value="1"/>
</dbReference>
<feature type="compositionally biased region" description="Basic and acidic residues" evidence="7">
    <location>
        <begin position="62"/>
        <end position="75"/>
    </location>
</feature>
<dbReference type="InterPro" id="IPR040038">
    <property type="entry name" value="TIPIN/Csm3/Swi3"/>
</dbReference>
<dbReference type="PANTHER" id="PTHR13220">
    <property type="entry name" value="TIMELESS INTERACTING-RELATED"/>
    <property type="match status" value="1"/>
</dbReference>
<evidence type="ECO:0000259" key="8">
    <source>
        <dbReference type="Pfam" id="PF07962"/>
    </source>
</evidence>
<evidence type="ECO:0000313" key="9">
    <source>
        <dbReference type="EMBL" id="POY74337.1"/>
    </source>
</evidence>
<evidence type="ECO:0000256" key="3">
    <source>
        <dbReference type="ARBA" id="ARBA00022763"/>
    </source>
</evidence>
<dbReference type="STRING" id="741276.A0A2S5BC50"/>
<accession>A0A2S5BC50</accession>
<keyword evidence="3 6" id="KW-0227">DNA damage</keyword>
<dbReference type="Pfam" id="PF07962">
    <property type="entry name" value="Swi3"/>
    <property type="match status" value="1"/>
</dbReference>
<organism evidence="9 10">
    <name type="scientific">Rhodotorula taiwanensis</name>
    <dbReference type="NCBI Taxonomy" id="741276"/>
    <lineage>
        <taxon>Eukaryota</taxon>
        <taxon>Fungi</taxon>
        <taxon>Dikarya</taxon>
        <taxon>Basidiomycota</taxon>
        <taxon>Pucciniomycotina</taxon>
        <taxon>Microbotryomycetes</taxon>
        <taxon>Sporidiobolales</taxon>
        <taxon>Sporidiobolaceae</taxon>
        <taxon>Rhodotorula</taxon>
    </lineage>
</organism>
<comment type="subcellular location">
    <subcellularLocation>
        <location evidence="1 6">Nucleus</location>
    </subcellularLocation>
</comment>
<comment type="function">
    <text evidence="6">Plays an important role in the control of DNA replication and the maintenance of replication fork stability.</text>
</comment>
<feature type="region of interest" description="Disordered" evidence="7">
    <location>
        <begin position="1"/>
        <end position="107"/>
    </location>
</feature>
<name>A0A2S5BC50_9BASI</name>
<dbReference type="Proteomes" id="UP000237144">
    <property type="component" value="Unassembled WGS sequence"/>
</dbReference>
<protein>
    <recommendedName>
        <fullName evidence="6">Chromosome segregation in meiosis protein</fullName>
    </recommendedName>
</protein>
<dbReference type="InterPro" id="IPR012923">
    <property type="entry name" value="Csm3"/>
</dbReference>
<feature type="region of interest" description="Disordered" evidence="7">
    <location>
        <begin position="249"/>
        <end position="296"/>
    </location>
</feature>
<proteinExistence type="inferred from homology"/>
<feature type="compositionally biased region" description="Basic and acidic residues" evidence="7">
    <location>
        <begin position="249"/>
        <end position="261"/>
    </location>
</feature>
<dbReference type="GO" id="GO:0043111">
    <property type="term" value="P:replication fork arrest"/>
    <property type="evidence" value="ECO:0007669"/>
    <property type="project" value="TreeGrafter"/>
</dbReference>
<evidence type="ECO:0000256" key="7">
    <source>
        <dbReference type="SAM" id="MobiDB-lite"/>
    </source>
</evidence>
<comment type="caution">
    <text evidence="9">The sequence shown here is derived from an EMBL/GenBank/DDBJ whole genome shotgun (WGS) entry which is preliminary data.</text>
</comment>
<dbReference type="GO" id="GO:0003677">
    <property type="term" value="F:DNA binding"/>
    <property type="evidence" value="ECO:0007669"/>
    <property type="project" value="TreeGrafter"/>
</dbReference>
<sequence length="383" mass="42866">MSSDSEPVVAVQSEKQRLKDRRREALARLKDASQSRKSRPQPRFLGAGGDDDDEDGADEPVDFDRWDRQSAERRQKQQRFGGDGGDTSSSARPQRRSPSPLRDPTLSRAFDDLFDLGADGQAATNADGIPKVDDDLDLDDAPAKKRRIVAKLDEERLLGPSGFPLLREHMKKLKIKGKGHERQDLKRVLTMYQLWSHQMYPKTNLRDTLVTVEKLCHKRTIQVGSCCLTLRSRANDLKHSHLQRALKQYRDEERQGLRKDDERDENDAFAGLPLSGDQAAVRPEAQKAPPTRDELLRDAGFDFDDLDGEDDLFADEEAILAELEAEQHRAEPRAPPPSRPAPAAAAEAPLPASKPAAELDVEMRDEDDEAEAALREAEALLGF</sequence>
<evidence type="ECO:0000256" key="1">
    <source>
        <dbReference type="ARBA" id="ARBA00004123"/>
    </source>
</evidence>
<evidence type="ECO:0000313" key="10">
    <source>
        <dbReference type="Proteomes" id="UP000237144"/>
    </source>
</evidence>
<evidence type="ECO:0000256" key="6">
    <source>
        <dbReference type="RuleBase" id="RU366049"/>
    </source>
</evidence>
<feature type="compositionally biased region" description="Basic and acidic residues" evidence="7">
    <location>
        <begin position="14"/>
        <end position="34"/>
    </location>
</feature>
<keyword evidence="5 6" id="KW-0131">Cell cycle</keyword>
<dbReference type="EMBL" id="PJQD01000025">
    <property type="protein sequence ID" value="POY74337.1"/>
    <property type="molecule type" value="Genomic_DNA"/>
</dbReference>
<gene>
    <name evidence="9" type="ORF">BMF94_2531</name>
</gene>
<dbReference type="GO" id="GO:0006974">
    <property type="term" value="P:DNA damage response"/>
    <property type="evidence" value="ECO:0007669"/>
    <property type="project" value="UniProtKB-KW"/>
</dbReference>
<feature type="domain" description="Chromosome segregation in meiosis protein 3" evidence="8">
    <location>
        <begin position="151"/>
        <end position="223"/>
    </location>
</feature>
<evidence type="ECO:0000256" key="4">
    <source>
        <dbReference type="ARBA" id="ARBA00023242"/>
    </source>
</evidence>
<feature type="compositionally biased region" description="Low complexity" evidence="7">
    <location>
        <begin position="341"/>
        <end position="358"/>
    </location>
</feature>
<feature type="compositionally biased region" description="Low complexity" evidence="7">
    <location>
        <begin position="88"/>
        <end position="104"/>
    </location>
</feature>
<reference evidence="9 10" key="1">
    <citation type="journal article" date="2018" name="Front. Microbiol.">
        <title>Prospects for Fungal Bioremediation of Acidic Radioactive Waste Sites: Characterization and Genome Sequence of Rhodotorula taiwanensis MD1149.</title>
        <authorList>
            <person name="Tkavc R."/>
            <person name="Matrosova V.Y."/>
            <person name="Grichenko O.E."/>
            <person name="Gostincar C."/>
            <person name="Volpe R.P."/>
            <person name="Klimenkova P."/>
            <person name="Gaidamakova E.K."/>
            <person name="Zhou C.E."/>
            <person name="Stewart B.J."/>
            <person name="Lyman M.G."/>
            <person name="Malfatti S.A."/>
            <person name="Rubinfeld B."/>
            <person name="Courtot M."/>
            <person name="Singh J."/>
            <person name="Dalgard C.L."/>
            <person name="Hamilton T."/>
            <person name="Frey K.G."/>
            <person name="Gunde-Cimerman N."/>
            <person name="Dugan L."/>
            <person name="Daly M.J."/>
        </authorList>
    </citation>
    <scope>NUCLEOTIDE SEQUENCE [LARGE SCALE GENOMIC DNA]</scope>
    <source>
        <strain evidence="9 10">MD1149</strain>
    </source>
</reference>
<dbReference type="GO" id="GO:0000076">
    <property type="term" value="P:DNA replication checkpoint signaling"/>
    <property type="evidence" value="ECO:0007669"/>
    <property type="project" value="UniProtKB-UniRule"/>
</dbReference>
<dbReference type="GO" id="GO:0031298">
    <property type="term" value="C:replication fork protection complex"/>
    <property type="evidence" value="ECO:0007669"/>
    <property type="project" value="TreeGrafter"/>
</dbReference>
<dbReference type="AlphaFoldDB" id="A0A2S5BC50"/>
<feature type="region of interest" description="Disordered" evidence="7">
    <location>
        <begin position="322"/>
        <end position="372"/>
    </location>
</feature>
<keyword evidence="4 6" id="KW-0539">Nucleus</keyword>
<dbReference type="GO" id="GO:0031297">
    <property type="term" value="P:replication fork processing"/>
    <property type="evidence" value="ECO:0007669"/>
    <property type="project" value="UniProtKB-UniRule"/>
</dbReference>
<evidence type="ECO:0000256" key="2">
    <source>
        <dbReference type="ARBA" id="ARBA00006075"/>
    </source>
</evidence>
<dbReference type="OrthoDB" id="437078at2759"/>
<feature type="compositionally biased region" description="Acidic residues" evidence="7">
    <location>
        <begin position="49"/>
        <end position="61"/>
    </location>
</feature>
<feature type="compositionally biased region" description="Acidic residues" evidence="7">
    <location>
        <begin position="359"/>
        <end position="371"/>
    </location>
</feature>
<comment type="similarity">
    <text evidence="2 6">Belongs to the CSM3 family.</text>
</comment>
<keyword evidence="10" id="KW-1185">Reference proteome</keyword>